<comment type="subcellular location">
    <subcellularLocation>
        <location evidence="2">Nucleus</location>
    </subcellularLocation>
</comment>
<keyword evidence="12" id="KW-1185">Reference proteome</keyword>
<proteinExistence type="inferred from homology"/>
<evidence type="ECO:0008006" key="13">
    <source>
        <dbReference type="Google" id="ProtNLM"/>
    </source>
</evidence>
<keyword evidence="4" id="KW-0540">Nuclease</keyword>
<dbReference type="InterPro" id="IPR027806">
    <property type="entry name" value="HARBI1_dom"/>
</dbReference>
<evidence type="ECO:0000259" key="9">
    <source>
        <dbReference type="Pfam" id="PF13359"/>
    </source>
</evidence>
<dbReference type="AlphaFoldDB" id="A0AAN7VPU2"/>
<name>A0AAN7VPU2_9COLE</name>
<keyword evidence="5" id="KW-0479">Metal-binding</keyword>
<keyword evidence="6" id="KW-0378">Hydrolase</keyword>
<feature type="compositionally biased region" description="Low complexity" evidence="8">
    <location>
        <begin position="21"/>
        <end position="34"/>
    </location>
</feature>
<dbReference type="GO" id="GO:0046872">
    <property type="term" value="F:metal ion binding"/>
    <property type="evidence" value="ECO:0007669"/>
    <property type="project" value="UniProtKB-KW"/>
</dbReference>
<keyword evidence="7" id="KW-0539">Nucleus</keyword>
<dbReference type="PANTHER" id="PTHR22930:SF85">
    <property type="entry name" value="GH03217P-RELATED"/>
    <property type="match status" value="1"/>
</dbReference>
<feature type="region of interest" description="Disordered" evidence="8">
    <location>
        <begin position="21"/>
        <end position="48"/>
    </location>
</feature>
<dbReference type="EMBL" id="JAVRBK010000002">
    <property type="protein sequence ID" value="KAK5648074.1"/>
    <property type="molecule type" value="Genomic_DNA"/>
</dbReference>
<dbReference type="InterPro" id="IPR045249">
    <property type="entry name" value="HARBI1-like"/>
</dbReference>
<dbReference type="Pfam" id="PF13359">
    <property type="entry name" value="DDE_Tnp_4"/>
    <property type="match status" value="1"/>
</dbReference>
<evidence type="ECO:0000256" key="7">
    <source>
        <dbReference type="ARBA" id="ARBA00023242"/>
    </source>
</evidence>
<comment type="similarity">
    <text evidence="3">Belongs to the HARBI1 family.</text>
</comment>
<evidence type="ECO:0000313" key="11">
    <source>
        <dbReference type="EMBL" id="KAK5648074.1"/>
    </source>
</evidence>
<dbReference type="PANTHER" id="PTHR22930">
    <property type="match status" value="1"/>
</dbReference>
<dbReference type="GO" id="GO:0004518">
    <property type="term" value="F:nuclease activity"/>
    <property type="evidence" value="ECO:0007669"/>
    <property type="project" value="UniProtKB-KW"/>
</dbReference>
<comment type="caution">
    <text evidence="11">The sequence shown here is derived from an EMBL/GenBank/DDBJ whole genome shotgun (WGS) entry which is preliminary data.</text>
</comment>
<sequence length="384" mass="43977">MENFAENELILKLLVDTTYSELSDSGSSSSFSTSSDDEFAPPPKRKKLTRSENYVEHVVHRYSDDEFKAHFRMNPSTAYKIIDLLKDSQHIPSHKDGRGKISAEKAFLIALWYLSNDETFREVSDRFNVTLSSVHRSLNRVLQFLLSLKTVVIRWPTDKEMSVITEAFRLKKGIENVIGCIDGSHIEISKPQENQLAYVNRKGYHSLLLQVIVGPNKKFLDVYCGEPGSMHDARLLRKSNIYKTIHDNPNVIGDKIVIGDTAYPNLNWLVTPFKDYGNLTNDHKQFNYKLSATRVVVENALGLLKGRFRRLRKLDNIDNNMCSKIIMGTCVLHNICVDEKDFIDTDITDFNQPVQVNCINNFSTNILEQGNVSRQNQIFNSMYN</sequence>
<dbReference type="Proteomes" id="UP001329430">
    <property type="component" value="Chromosome 2"/>
</dbReference>
<dbReference type="Pfam" id="PF26138">
    <property type="entry name" value="DUF8040"/>
    <property type="match status" value="1"/>
</dbReference>
<evidence type="ECO:0000256" key="2">
    <source>
        <dbReference type="ARBA" id="ARBA00004123"/>
    </source>
</evidence>
<comment type="cofactor">
    <cofactor evidence="1">
        <name>a divalent metal cation</name>
        <dbReference type="ChEBI" id="CHEBI:60240"/>
    </cofactor>
</comment>
<dbReference type="InterPro" id="IPR058353">
    <property type="entry name" value="DUF8040"/>
</dbReference>
<evidence type="ECO:0000256" key="1">
    <source>
        <dbReference type="ARBA" id="ARBA00001968"/>
    </source>
</evidence>
<organism evidence="11 12">
    <name type="scientific">Pyrocoelia pectoralis</name>
    <dbReference type="NCBI Taxonomy" id="417401"/>
    <lineage>
        <taxon>Eukaryota</taxon>
        <taxon>Metazoa</taxon>
        <taxon>Ecdysozoa</taxon>
        <taxon>Arthropoda</taxon>
        <taxon>Hexapoda</taxon>
        <taxon>Insecta</taxon>
        <taxon>Pterygota</taxon>
        <taxon>Neoptera</taxon>
        <taxon>Endopterygota</taxon>
        <taxon>Coleoptera</taxon>
        <taxon>Polyphaga</taxon>
        <taxon>Elateriformia</taxon>
        <taxon>Elateroidea</taxon>
        <taxon>Lampyridae</taxon>
        <taxon>Lampyrinae</taxon>
        <taxon>Pyrocoelia</taxon>
    </lineage>
</organism>
<gene>
    <name evidence="11" type="ORF">RI129_002966</name>
</gene>
<evidence type="ECO:0000256" key="8">
    <source>
        <dbReference type="SAM" id="MobiDB-lite"/>
    </source>
</evidence>
<feature type="domain" description="DUF8040" evidence="10">
    <location>
        <begin position="51"/>
        <end position="146"/>
    </location>
</feature>
<evidence type="ECO:0000256" key="5">
    <source>
        <dbReference type="ARBA" id="ARBA00022723"/>
    </source>
</evidence>
<dbReference type="GO" id="GO:0005634">
    <property type="term" value="C:nucleus"/>
    <property type="evidence" value="ECO:0007669"/>
    <property type="project" value="UniProtKB-SubCell"/>
</dbReference>
<feature type="domain" description="DDE Tnp4" evidence="9">
    <location>
        <begin position="181"/>
        <end position="334"/>
    </location>
</feature>
<evidence type="ECO:0000259" key="10">
    <source>
        <dbReference type="Pfam" id="PF26138"/>
    </source>
</evidence>
<evidence type="ECO:0000313" key="12">
    <source>
        <dbReference type="Proteomes" id="UP001329430"/>
    </source>
</evidence>
<dbReference type="GO" id="GO:0016787">
    <property type="term" value="F:hydrolase activity"/>
    <property type="evidence" value="ECO:0007669"/>
    <property type="project" value="UniProtKB-KW"/>
</dbReference>
<reference evidence="11 12" key="1">
    <citation type="journal article" date="2024" name="Insects">
        <title>An Improved Chromosome-Level Genome Assembly of the Firefly Pyrocoelia pectoralis.</title>
        <authorList>
            <person name="Fu X."/>
            <person name="Meyer-Rochow V.B."/>
            <person name="Ballantyne L."/>
            <person name="Zhu X."/>
        </authorList>
    </citation>
    <scope>NUCLEOTIDE SEQUENCE [LARGE SCALE GENOMIC DNA]</scope>
    <source>
        <strain evidence="11">XCY_ONT2</strain>
    </source>
</reference>
<evidence type="ECO:0000256" key="6">
    <source>
        <dbReference type="ARBA" id="ARBA00022801"/>
    </source>
</evidence>
<accession>A0AAN7VPU2</accession>
<evidence type="ECO:0000256" key="3">
    <source>
        <dbReference type="ARBA" id="ARBA00006958"/>
    </source>
</evidence>
<protein>
    <recommendedName>
        <fullName evidence="13">Nuclease HARBI1</fullName>
    </recommendedName>
</protein>
<evidence type="ECO:0000256" key="4">
    <source>
        <dbReference type="ARBA" id="ARBA00022722"/>
    </source>
</evidence>